<evidence type="ECO:0000259" key="5">
    <source>
        <dbReference type="SMART" id="SM00829"/>
    </source>
</evidence>
<dbReference type="InterPro" id="IPR002328">
    <property type="entry name" value="ADH_Zn_CS"/>
</dbReference>
<evidence type="ECO:0000256" key="3">
    <source>
        <dbReference type="ARBA" id="ARBA00023002"/>
    </source>
</evidence>
<dbReference type="InterPro" id="IPR013154">
    <property type="entry name" value="ADH-like_N"/>
</dbReference>
<dbReference type="GO" id="GO:0016491">
    <property type="term" value="F:oxidoreductase activity"/>
    <property type="evidence" value="ECO:0007669"/>
    <property type="project" value="UniProtKB-KW"/>
</dbReference>
<dbReference type="SUPFAM" id="SSF50129">
    <property type="entry name" value="GroES-like"/>
    <property type="match status" value="1"/>
</dbReference>
<dbReference type="Proteomes" id="UP000649604">
    <property type="component" value="Unassembled WGS sequence"/>
</dbReference>
<dbReference type="Gene3D" id="3.40.50.720">
    <property type="entry name" value="NAD(P)-binding Rossmann-like Domain"/>
    <property type="match status" value="1"/>
</dbReference>
<name>A0A9D5Q3U4_9BACT</name>
<dbReference type="SMART" id="SM00829">
    <property type="entry name" value="PKS_ER"/>
    <property type="match status" value="1"/>
</dbReference>
<gene>
    <name evidence="6" type="ORF">GF339_00400</name>
</gene>
<comment type="cofactor">
    <cofactor evidence="4">
        <name>Zn(2+)</name>
        <dbReference type="ChEBI" id="CHEBI:29105"/>
    </cofactor>
</comment>
<sequence>MRAVAVIEPGRVEIVEIPKPTPGSYEAVVKTEVSFLCNATDRKLIEGHFPGVEQYPLLLGHESVGIVEAVGNKVTSFHPGDRVISGLLLNPPDPAYASGWGGLSEYLVVRDHQAMVNDGVADAEHGWDELFQIQRVVPSDISPEAAALLCTWREVYAGFSDFRLKAGDDILVFGAGPVGLSFVKFAKLRGLGYVGSVDPLPEKRQKALEMGADDVFAPDDPALQKLPQTRQKPFDAIIDAVGREVIINAALPLVKMAGVICVYGVLDTATITVQKHLGPYNFNLLVHQWPTREWEAAAQEPVCEWLRQGKLQEQDFISAEYPIDRIQDAIDTANAGLAIKTMLRF</sequence>
<dbReference type="Pfam" id="PF00107">
    <property type="entry name" value="ADH_zinc_N"/>
    <property type="match status" value="1"/>
</dbReference>
<dbReference type="InterPro" id="IPR011032">
    <property type="entry name" value="GroES-like_sf"/>
</dbReference>
<dbReference type="PANTHER" id="PTHR43401:SF5">
    <property type="entry name" value="ALCOHOL DEHYDROGENASE-RELATED"/>
    <property type="match status" value="1"/>
</dbReference>
<comment type="caution">
    <text evidence="6">The sequence shown here is derived from an EMBL/GenBank/DDBJ whole genome shotgun (WGS) entry which is preliminary data.</text>
</comment>
<reference evidence="6" key="1">
    <citation type="submission" date="2019-11" db="EMBL/GenBank/DDBJ databases">
        <title>Microbial mats filling the niche in hypersaline microbial mats.</title>
        <authorList>
            <person name="Wong H.L."/>
            <person name="Macleod F.I."/>
            <person name="White R.A. III"/>
            <person name="Burns B.P."/>
        </authorList>
    </citation>
    <scope>NUCLEOTIDE SEQUENCE</scope>
    <source>
        <strain evidence="6">Rbin_158</strain>
    </source>
</reference>
<keyword evidence="3" id="KW-0560">Oxidoreductase</keyword>
<dbReference type="InterPro" id="IPR013149">
    <property type="entry name" value="ADH-like_C"/>
</dbReference>
<dbReference type="SUPFAM" id="SSF51735">
    <property type="entry name" value="NAD(P)-binding Rossmann-fold domains"/>
    <property type="match status" value="1"/>
</dbReference>
<dbReference type="InterPro" id="IPR020843">
    <property type="entry name" value="ER"/>
</dbReference>
<evidence type="ECO:0000313" key="7">
    <source>
        <dbReference type="Proteomes" id="UP000649604"/>
    </source>
</evidence>
<organism evidence="6 7">
    <name type="scientific">candidate division KSB3 bacterium</name>
    <dbReference type="NCBI Taxonomy" id="2044937"/>
    <lineage>
        <taxon>Bacteria</taxon>
        <taxon>candidate division KSB3</taxon>
    </lineage>
</organism>
<evidence type="ECO:0000256" key="1">
    <source>
        <dbReference type="ARBA" id="ARBA00022723"/>
    </source>
</evidence>
<dbReference type="EMBL" id="WJJP01000010">
    <property type="protein sequence ID" value="MBD3323009.1"/>
    <property type="molecule type" value="Genomic_DNA"/>
</dbReference>
<evidence type="ECO:0000256" key="2">
    <source>
        <dbReference type="ARBA" id="ARBA00022833"/>
    </source>
</evidence>
<protein>
    <submittedName>
        <fullName evidence="6">Zinc-binding dehydrogenase</fullName>
    </submittedName>
</protein>
<dbReference type="Gene3D" id="3.90.180.10">
    <property type="entry name" value="Medium-chain alcohol dehydrogenases, catalytic domain"/>
    <property type="match status" value="1"/>
</dbReference>
<comment type="similarity">
    <text evidence="4">Belongs to the zinc-containing alcohol dehydrogenase family.</text>
</comment>
<dbReference type="PROSITE" id="PS00059">
    <property type="entry name" value="ADH_ZINC"/>
    <property type="match status" value="1"/>
</dbReference>
<keyword evidence="2 4" id="KW-0862">Zinc</keyword>
<dbReference type="InterPro" id="IPR050129">
    <property type="entry name" value="Zn_alcohol_dh"/>
</dbReference>
<dbReference type="AlphaFoldDB" id="A0A9D5Q3U4"/>
<evidence type="ECO:0000313" key="6">
    <source>
        <dbReference type="EMBL" id="MBD3323009.1"/>
    </source>
</evidence>
<evidence type="ECO:0000256" key="4">
    <source>
        <dbReference type="RuleBase" id="RU361277"/>
    </source>
</evidence>
<accession>A0A9D5Q3U4</accession>
<dbReference type="Pfam" id="PF08240">
    <property type="entry name" value="ADH_N"/>
    <property type="match status" value="1"/>
</dbReference>
<dbReference type="InterPro" id="IPR036291">
    <property type="entry name" value="NAD(P)-bd_dom_sf"/>
</dbReference>
<dbReference type="PANTHER" id="PTHR43401">
    <property type="entry name" value="L-THREONINE 3-DEHYDROGENASE"/>
    <property type="match status" value="1"/>
</dbReference>
<feature type="domain" description="Enoyl reductase (ER)" evidence="5">
    <location>
        <begin position="10"/>
        <end position="343"/>
    </location>
</feature>
<keyword evidence="1 4" id="KW-0479">Metal-binding</keyword>
<dbReference type="GO" id="GO:0008270">
    <property type="term" value="F:zinc ion binding"/>
    <property type="evidence" value="ECO:0007669"/>
    <property type="project" value="InterPro"/>
</dbReference>
<proteinExistence type="inferred from homology"/>